<dbReference type="EMBL" id="CYZE01000010">
    <property type="protein sequence ID" value="CUO68446.1"/>
    <property type="molecule type" value="Genomic_DNA"/>
</dbReference>
<dbReference type="InterPro" id="IPR020471">
    <property type="entry name" value="AKR"/>
</dbReference>
<evidence type="ECO:0000313" key="3">
    <source>
        <dbReference type="Proteomes" id="UP000095651"/>
    </source>
</evidence>
<dbReference type="Proteomes" id="UP000095651">
    <property type="component" value="Unassembled WGS sequence"/>
</dbReference>
<dbReference type="EC" id="1.-.-.-" evidence="2"/>
<dbReference type="InterPro" id="IPR036812">
    <property type="entry name" value="NAD(P)_OxRdtase_dom_sf"/>
</dbReference>
<dbReference type="InterPro" id="IPR023210">
    <property type="entry name" value="NADP_OxRdtase_dom"/>
</dbReference>
<organism evidence="2 3">
    <name type="scientific">Hungatella hathewayi</name>
    <dbReference type="NCBI Taxonomy" id="154046"/>
    <lineage>
        <taxon>Bacteria</taxon>
        <taxon>Bacillati</taxon>
        <taxon>Bacillota</taxon>
        <taxon>Clostridia</taxon>
        <taxon>Lachnospirales</taxon>
        <taxon>Lachnospiraceae</taxon>
        <taxon>Hungatella</taxon>
    </lineage>
</organism>
<accession>A0A174H533</accession>
<evidence type="ECO:0000259" key="1">
    <source>
        <dbReference type="Pfam" id="PF00248"/>
    </source>
</evidence>
<feature type="domain" description="NADP-dependent oxidoreductase" evidence="1">
    <location>
        <begin position="34"/>
        <end position="304"/>
    </location>
</feature>
<dbReference type="PRINTS" id="PR00069">
    <property type="entry name" value="ALDKETRDTASE"/>
</dbReference>
<sequence>MVQEYDTLQRRKLIVEVIDLERIKMGDITLSRVVQGYWRLTSWGWSPDELLHHMNECLKRGVTTFDTAAVYGGGECERQIGKALALDPSLRGRIQLVTKVGIVPGDGVTSYSHYNTTYHHVINACKECLKRLGTEYADLLLIHREDPCMDPRECGRALKALKTEGLIRAYGVSNFDPWKFNALYHAVEGELVTNQIELNPVCFEHFESGMMDLLADYGIHPMIWSPLAGGKLFTGTDDEILRVRFVLSELAEKYGTTESAVVYAWLASHPVKALPVCGSNRIDRLEEALEGVETRLEHMDWYRIYTASGQKVLR</sequence>
<dbReference type="AlphaFoldDB" id="A0A174H533"/>
<evidence type="ECO:0000313" key="2">
    <source>
        <dbReference type="EMBL" id="CUO68446.1"/>
    </source>
</evidence>
<dbReference type="GO" id="GO:0016491">
    <property type="term" value="F:oxidoreductase activity"/>
    <property type="evidence" value="ECO:0007669"/>
    <property type="project" value="UniProtKB-KW"/>
</dbReference>
<proteinExistence type="predicted"/>
<dbReference type="SUPFAM" id="SSF51430">
    <property type="entry name" value="NAD(P)-linked oxidoreductase"/>
    <property type="match status" value="1"/>
</dbReference>
<dbReference type="Pfam" id="PF00248">
    <property type="entry name" value="Aldo_ket_red"/>
    <property type="match status" value="1"/>
</dbReference>
<dbReference type="InterPro" id="IPR050523">
    <property type="entry name" value="AKR_Detox_Biosynth"/>
</dbReference>
<name>A0A174H533_9FIRM</name>
<protein>
    <submittedName>
        <fullName evidence="2">Oxidoreductase YdhF</fullName>
        <ecNumber evidence="2">1.-.-.-</ecNumber>
    </submittedName>
</protein>
<dbReference type="PANTHER" id="PTHR43364">
    <property type="entry name" value="NADH-SPECIFIC METHYLGLYOXAL REDUCTASE-RELATED"/>
    <property type="match status" value="1"/>
</dbReference>
<dbReference type="CDD" id="cd19092">
    <property type="entry name" value="AKR_BsYcsN_EcYdhF-like"/>
    <property type="match status" value="1"/>
</dbReference>
<dbReference type="Gene3D" id="3.20.20.100">
    <property type="entry name" value="NADP-dependent oxidoreductase domain"/>
    <property type="match status" value="1"/>
</dbReference>
<reference evidence="2 3" key="1">
    <citation type="submission" date="2015-09" db="EMBL/GenBank/DDBJ databases">
        <authorList>
            <consortium name="Pathogen Informatics"/>
        </authorList>
    </citation>
    <scope>NUCLEOTIDE SEQUENCE [LARGE SCALE GENOMIC DNA]</scope>
    <source>
        <strain evidence="2 3">2789STDY5608850</strain>
    </source>
</reference>
<keyword evidence="2" id="KW-0560">Oxidoreductase</keyword>
<gene>
    <name evidence="2" type="primary">ydhF_2</name>
    <name evidence="2" type="ORF">ERS852407_03587</name>
</gene>
<dbReference type="PANTHER" id="PTHR43364:SF1">
    <property type="entry name" value="OXIDOREDUCTASE YDHF"/>
    <property type="match status" value="1"/>
</dbReference>
<dbReference type="GO" id="GO:0005829">
    <property type="term" value="C:cytosol"/>
    <property type="evidence" value="ECO:0007669"/>
    <property type="project" value="TreeGrafter"/>
</dbReference>